<evidence type="ECO:0000256" key="2">
    <source>
        <dbReference type="ARBA" id="ARBA00009370"/>
    </source>
</evidence>
<keyword evidence="3" id="KW-0812">Transmembrane</keyword>
<comment type="caution">
    <text evidence="3">Lacks conserved residue(s) required for the propagation of feature annotation.</text>
</comment>
<proteinExistence type="inferred from homology"/>
<evidence type="ECO:0000259" key="5">
    <source>
        <dbReference type="Pfam" id="PF10502"/>
    </source>
</evidence>
<gene>
    <name evidence="6" type="primary">lepB</name>
    <name evidence="6" type="ORF">ACFQ2K_32495</name>
</gene>
<keyword evidence="3" id="KW-0472">Membrane</keyword>
<dbReference type="Pfam" id="PF10502">
    <property type="entry name" value="Peptidase_S26"/>
    <property type="match status" value="1"/>
</dbReference>
<feature type="domain" description="Peptidase S26" evidence="5">
    <location>
        <begin position="20"/>
        <end position="171"/>
    </location>
</feature>
<evidence type="ECO:0000256" key="3">
    <source>
        <dbReference type="RuleBase" id="RU362042"/>
    </source>
</evidence>
<evidence type="ECO:0000313" key="7">
    <source>
        <dbReference type="Proteomes" id="UP001596915"/>
    </source>
</evidence>
<keyword evidence="3" id="KW-0645">Protease</keyword>
<dbReference type="InterPro" id="IPR000223">
    <property type="entry name" value="Pept_S26A_signal_pept_1"/>
</dbReference>
<dbReference type="EC" id="3.4.21.89" evidence="3"/>
<feature type="transmembrane region" description="Helical" evidence="3">
    <location>
        <begin position="182"/>
        <end position="203"/>
    </location>
</feature>
<dbReference type="NCBIfam" id="TIGR02227">
    <property type="entry name" value="sigpep_I_bact"/>
    <property type="match status" value="1"/>
</dbReference>
<reference evidence="7" key="1">
    <citation type="journal article" date="2019" name="Int. J. Syst. Evol. Microbiol.">
        <title>The Global Catalogue of Microorganisms (GCM) 10K type strain sequencing project: providing services to taxonomists for standard genome sequencing and annotation.</title>
        <authorList>
            <consortium name="The Broad Institute Genomics Platform"/>
            <consortium name="The Broad Institute Genome Sequencing Center for Infectious Disease"/>
            <person name="Wu L."/>
            <person name="Ma J."/>
        </authorList>
    </citation>
    <scope>NUCLEOTIDE SEQUENCE [LARGE SCALE GENOMIC DNA]</scope>
    <source>
        <strain evidence="7">JCM 12607</strain>
    </source>
</reference>
<dbReference type="InterPro" id="IPR019533">
    <property type="entry name" value="Peptidase_S26"/>
</dbReference>
<evidence type="ECO:0000256" key="1">
    <source>
        <dbReference type="ARBA" id="ARBA00004401"/>
    </source>
</evidence>
<dbReference type="SUPFAM" id="SSF51306">
    <property type="entry name" value="LexA/Signal peptidase"/>
    <property type="match status" value="1"/>
</dbReference>
<accession>A0ABW2X468</accession>
<dbReference type="Gene3D" id="2.10.109.10">
    <property type="entry name" value="Umud Fragment, subunit A"/>
    <property type="match status" value="1"/>
</dbReference>
<dbReference type="PANTHER" id="PTHR43390">
    <property type="entry name" value="SIGNAL PEPTIDASE I"/>
    <property type="match status" value="1"/>
</dbReference>
<protein>
    <recommendedName>
        <fullName evidence="3">Signal peptidase I</fullName>
        <ecNumber evidence="3">3.4.21.89</ecNumber>
    </recommendedName>
</protein>
<sequence>MQQRRAGNGLRVAAWALVPLGLLLAVGGIGYFFTNYQGVTVMSEAMEPTYHQGERLVIEGIDADEVRRGDVVLVAVPDRYEGRPVLQRVLGMGGDHVVYDGHRIKVNGKPVDEPYLMPGEVNPATGPYDVRVPDGRFFLLGDHRGNSNDSRFFLDEQSGSVAASGVLGRVQQSLAVPAASGALGALGILLALVGIGLGIGGTWPDGAPGGRSRPRRRGPRLSEAPAIPGRHACSSGRACGVTPACLGNGQEIPSAWRGREPSTPSCSCVRGA</sequence>
<comment type="caution">
    <text evidence="6">The sequence shown here is derived from an EMBL/GenBank/DDBJ whole genome shotgun (WGS) entry which is preliminary data.</text>
</comment>
<dbReference type="InterPro" id="IPR036286">
    <property type="entry name" value="LexA/Signal_pep-like_sf"/>
</dbReference>
<keyword evidence="3" id="KW-1133">Transmembrane helix</keyword>
<comment type="similarity">
    <text evidence="2 3">Belongs to the peptidase S26 family.</text>
</comment>
<dbReference type="PRINTS" id="PR00727">
    <property type="entry name" value="LEADERPTASE"/>
</dbReference>
<feature type="transmembrane region" description="Helical" evidence="3">
    <location>
        <begin position="12"/>
        <end position="33"/>
    </location>
</feature>
<dbReference type="GO" id="GO:0009003">
    <property type="term" value="F:signal peptidase activity"/>
    <property type="evidence" value="ECO:0007669"/>
    <property type="project" value="UniProtKB-EC"/>
</dbReference>
<evidence type="ECO:0000256" key="4">
    <source>
        <dbReference type="SAM" id="MobiDB-lite"/>
    </source>
</evidence>
<organism evidence="6 7">
    <name type="scientific">Streptomyces sanglieri</name>
    <dbReference type="NCBI Taxonomy" id="193460"/>
    <lineage>
        <taxon>Bacteria</taxon>
        <taxon>Bacillati</taxon>
        <taxon>Actinomycetota</taxon>
        <taxon>Actinomycetes</taxon>
        <taxon>Kitasatosporales</taxon>
        <taxon>Streptomycetaceae</taxon>
        <taxon>Streptomyces</taxon>
    </lineage>
</organism>
<keyword evidence="3 6" id="KW-0378">Hydrolase</keyword>
<feature type="region of interest" description="Disordered" evidence="4">
    <location>
        <begin position="203"/>
        <end position="229"/>
    </location>
</feature>
<dbReference type="EMBL" id="JBHTGL010000008">
    <property type="protein sequence ID" value="MFD0626719.1"/>
    <property type="molecule type" value="Genomic_DNA"/>
</dbReference>
<evidence type="ECO:0000313" key="6">
    <source>
        <dbReference type="EMBL" id="MFD0626719.1"/>
    </source>
</evidence>
<comment type="subcellular location">
    <subcellularLocation>
        <location evidence="1">Cell membrane</location>
        <topology evidence="1">Single-pass type II membrane protein</topology>
    </subcellularLocation>
    <subcellularLocation>
        <location evidence="3">Membrane</location>
        <topology evidence="3">Single-pass type II membrane protein</topology>
    </subcellularLocation>
</comment>
<keyword evidence="7" id="KW-1185">Reference proteome</keyword>
<name>A0ABW2X468_9ACTN</name>
<dbReference type="Proteomes" id="UP001596915">
    <property type="component" value="Unassembled WGS sequence"/>
</dbReference>
<dbReference type="PANTHER" id="PTHR43390:SF1">
    <property type="entry name" value="CHLOROPLAST PROCESSING PEPTIDASE"/>
    <property type="match status" value="1"/>
</dbReference>
<comment type="catalytic activity">
    <reaction evidence="3">
        <text>Cleavage of hydrophobic, N-terminal signal or leader sequences from secreted and periplasmic proteins.</text>
        <dbReference type="EC" id="3.4.21.89"/>
    </reaction>
</comment>
<dbReference type="CDD" id="cd06530">
    <property type="entry name" value="S26_SPase_I"/>
    <property type="match status" value="1"/>
</dbReference>